<organism evidence="2 3">
    <name type="scientific">Paraburkholderia fungorum</name>
    <dbReference type="NCBI Taxonomy" id="134537"/>
    <lineage>
        <taxon>Bacteria</taxon>
        <taxon>Pseudomonadati</taxon>
        <taxon>Pseudomonadota</taxon>
        <taxon>Betaproteobacteria</taxon>
        <taxon>Burkholderiales</taxon>
        <taxon>Burkholderiaceae</taxon>
        <taxon>Paraburkholderia</taxon>
    </lineage>
</organism>
<protein>
    <recommendedName>
        <fullName evidence="4">DUF2325 domain-containing protein</fullName>
    </recommendedName>
</protein>
<sequence>MATDSAFLRNPLPGTIDTMIASEIFFMGQLDTSSNCREGYRSIFHYWESEKWRGVDEHVRQEILAVPTIRELRKMLRRVPDKWRSDWKQVRGRVFRSALLYALDGHPDLLHEVIEPFGLMDACRKWGIPDAFVKNELVVVRREIDEPFKLLALGSEAAPAAHVQATLERLIGNRQDCQYVAFAGRKMDTGLHQWAAERLFPMHYVGTNSNKGMDQDAVQQLISRSTHVVIFTREGTAADEQIVSLARSEGRTIRVSQYATQRSDANSTATGAGSGGTAGSTPRATATQRRSLRAV</sequence>
<gene>
    <name evidence="2" type="ORF">GGD69_005419</name>
</gene>
<evidence type="ECO:0008006" key="4">
    <source>
        <dbReference type="Google" id="ProtNLM"/>
    </source>
</evidence>
<accession>A0AAW3V428</accession>
<dbReference type="AlphaFoldDB" id="A0AAW3V428"/>
<dbReference type="SUPFAM" id="SSF143990">
    <property type="entry name" value="YbiA-like"/>
    <property type="match status" value="1"/>
</dbReference>
<evidence type="ECO:0000313" key="3">
    <source>
        <dbReference type="Proteomes" id="UP000518681"/>
    </source>
</evidence>
<dbReference type="EMBL" id="JACIIK010000009">
    <property type="protein sequence ID" value="MBB6204525.1"/>
    <property type="molecule type" value="Genomic_DNA"/>
</dbReference>
<proteinExistence type="predicted"/>
<comment type="caution">
    <text evidence="2">The sequence shown here is derived from an EMBL/GenBank/DDBJ whole genome shotgun (WGS) entry which is preliminary data.</text>
</comment>
<reference evidence="2 3" key="1">
    <citation type="submission" date="2020-08" db="EMBL/GenBank/DDBJ databases">
        <title>Genomic Encyclopedia of Type Strains, Phase IV (KMG-V): Genome sequencing to study the core and pangenomes of soil and plant-associated prokaryotes.</title>
        <authorList>
            <person name="Whitman W."/>
        </authorList>
    </citation>
    <scope>NUCLEOTIDE SEQUENCE [LARGE SCALE GENOMIC DNA]</scope>
    <source>
        <strain evidence="2 3">SEMIA 4013</strain>
    </source>
</reference>
<dbReference type="Gene3D" id="1.10.357.40">
    <property type="entry name" value="YbiA-like"/>
    <property type="match status" value="1"/>
</dbReference>
<dbReference type="InterPro" id="IPR037238">
    <property type="entry name" value="YbiA-like_sf"/>
</dbReference>
<feature type="region of interest" description="Disordered" evidence="1">
    <location>
        <begin position="257"/>
        <end position="295"/>
    </location>
</feature>
<evidence type="ECO:0000313" key="2">
    <source>
        <dbReference type="EMBL" id="MBB6204525.1"/>
    </source>
</evidence>
<name>A0AAW3V428_9BURK</name>
<dbReference type="RefSeq" id="WP_260332469.1">
    <property type="nucleotide sequence ID" value="NZ_JACIII010000013.1"/>
</dbReference>
<dbReference type="Proteomes" id="UP000518681">
    <property type="component" value="Unassembled WGS sequence"/>
</dbReference>
<evidence type="ECO:0000256" key="1">
    <source>
        <dbReference type="SAM" id="MobiDB-lite"/>
    </source>
</evidence>